<keyword evidence="5" id="KW-0472">Membrane</keyword>
<dbReference type="NCBIfam" id="TIGR00706">
    <property type="entry name" value="SppA_dom"/>
    <property type="match status" value="1"/>
</dbReference>
<evidence type="ECO:0000256" key="5">
    <source>
        <dbReference type="SAM" id="Phobius"/>
    </source>
</evidence>
<accession>A0A1E5XLN3</accession>
<dbReference type="InterPro" id="IPR002142">
    <property type="entry name" value="Peptidase_S49"/>
</dbReference>
<dbReference type="InterPro" id="IPR047272">
    <property type="entry name" value="S49_SppA_C"/>
</dbReference>
<keyword evidence="4" id="KW-0720">Serine protease</keyword>
<dbReference type="PANTHER" id="PTHR42987">
    <property type="entry name" value="PEPTIDASE S49"/>
    <property type="match status" value="1"/>
</dbReference>
<evidence type="ECO:0000313" key="8">
    <source>
        <dbReference type="Proteomes" id="UP000095463"/>
    </source>
</evidence>
<dbReference type="GO" id="GO:0006508">
    <property type="term" value="P:proteolysis"/>
    <property type="evidence" value="ECO:0007669"/>
    <property type="project" value="UniProtKB-KW"/>
</dbReference>
<dbReference type="RefSeq" id="WP_069911238.1">
    <property type="nucleotide sequence ID" value="NZ_LAJE02000284.1"/>
</dbReference>
<dbReference type="AlphaFoldDB" id="A0A1E5XLN3"/>
<dbReference type="CDD" id="cd07023">
    <property type="entry name" value="S49_Sppa_N_C"/>
    <property type="match status" value="1"/>
</dbReference>
<sequence>MTDTSGDSAHLIPANARLRRSRRLWRVLFFLALAAAVLAIVGRFAMEQGGPGDRIARVSITGTIMTDPARLKILDKLAEDDAVKAVIIAINSPGGTTAGGEELYEALGALRAKKPVVAVISELGASAAYMTAIASDRIFARRLSIVGSIGVLYQHVDAGKLLNTIGVNFDKVQTGPLKAEPDFNEPMQGEVRASLQALVNDSFEWFVDIVAERRAIPRPATLALADGRIITGRQGIETKLIDAIGGEAEAITWLESDKAIAADLPVVDYFPLPAEGWFGVTRWLGQSAAEVMRSSVDGAMSLDGLVSLWQANPSM</sequence>
<organism evidence="7 8">
    <name type="scientific">Devosia insulae DS-56</name>
    <dbReference type="NCBI Taxonomy" id="1116389"/>
    <lineage>
        <taxon>Bacteria</taxon>
        <taxon>Pseudomonadati</taxon>
        <taxon>Pseudomonadota</taxon>
        <taxon>Alphaproteobacteria</taxon>
        <taxon>Hyphomicrobiales</taxon>
        <taxon>Devosiaceae</taxon>
        <taxon>Devosia</taxon>
    </lineage>
</organism>
<dbReference type="OrthoDB" id="9764363at2"/>
<keyword evidence="8" id="KW-1185">Reference proteome</keyword>
<dbReference type="PANTHER" id="PTHR42987:SF6">
    <property type="entry name" value="PROTEINASE IV"/>
    <property type="match status" value="1"/>
</dbReference>
<dbReference type="Proteomes" id="UP000095463">
    <property type="component" value="Unassembled WGS sequence"/>
</dbReference>
<dbReference type="SUPFAM" id="SSF52096">
    <property type="entry name" value="ClpP/crotonase"/>
    <property type="match status" value="1"/>
</dbReference>
<dbReference type="InterPro" id="IPR029045">
    <property type="entry name" value="ClpP/crotonase-like_dom_sf"/>
</dbReference>
<dbReference type="EMBL" id="LAJE02000284">
    <property type="protein sequence ID" value="OEO29511.1"/>
    <property type="molecule type" value="Genomic_DNA"/>
</dbReference>
<feature type="domain" description="Peptidase S49" evidence="6">
    <location>
        <begin position="110"/>
        <end position="259"/>
    </location>
</feature>
<protein>
    <recommendedName>
        <fullName evidence="6">Peptidase S49 domain-containing protein</fullName>
    </recommendedName>
</protein>
<keyword evidence="3" id="KW-0378">Hydrolase</keyword>
<keyword evidence="2" id="KW-0645">Protease</keyword>
<dbReference type="InterPro" id="IPR004635">
    <property type="entry name" value="Pept_S49_SppA"/>
</dbReference>
<feature type="transmembrane region" description="Helical" evidence="5">
    <location>
        <begin position="27"/>
        <end position="46"/>
    </location>
</feature>
<comment type="caution">
    <text evidence="7">The sequence shown here is derived from an EMBL/GenBank/DDBJ whole genome shotgun (WGS) entry which is preliminary data.</text>
</comment>
<dbReference type="Gene3D" id="6.20.330.10">
    <property type="match status" value="1"/>
</dbReference>
<name>A0A1E5XLN3_9HYPH</name>
<evidence type="ECO:0000256" key="1">
    <source>
        <dbReference type="ARBA" id="ARBA00008683"/>
    </source>
</evidence>
<dbReference type="Gene3D" id="3.90.226.10">
    <property type="entry name" value="2-enoyl-CoA Hydratase, Chain A, domain 1"/>
    <property type="match status" value="1"/>
</dbReference>
<keyword evidence="5" id="KW-1133">Transmembrane helix</keyword>
<evidence type="ECO:0000256" key="4">
    <source>
        <dbReference type="ARBA" id="ARBA00022825"/>
    </source>
</evidence>
<comment type="similarity">
    <text evidence="1">Belongs to the peptidase S49 family.</text>
</comment>
<reference evidence="7 8" key="1">
    <citation type="journal article" date="2015" name="Genome Announc.">
        <title>Genome Assemblies of Three Soil-Associated Devosia species: D. insulae, D. limi, and D. soli.</title>
        <authorList>
            <person name="Hassan Y.I."/>
            <person name="Lepp D."/>
            <person name="Zhou T."/>
        </authorList>
    </citation>
    <scope>NUCLEOTIDE SEQUENCE [LARGE SCALE GENOMIC DNA]</scope>
    <source>
        <strain evidence="7 8">DS-56</strain>
    </source>
</reference>
<evidence type="ECO:0000256" key="3">
    <source>
        <dbReference type="ARBA" id="ARBA00022801"/>
    </source>
</evidence>
<gene>
    <name evidence="7" type="ORF">VW23_025205</name>
</gene>
<evidence type="ECO:0000259" key="6">
    <source>
        <dbReference type="Pfam" id="PF01343"/>
    </source>
</evidence>
<dbReference type="GO" id="GO:0008236">
    <property type="term" value="F:serine-type peptidase activity"/>
    <property type="evidence" value="ECO:0007669"/>
    <property type="project" value="UniProtKB-KW"/>
</dbReference>
<evidence type="ECO:0000313" key="7">
    <source>
        <dbReference type="EMBL" id="OEO29511.1"/>
    </source>
</evidence>
<dbReference type="Pfam" id="PF01343">
    <property type="entry name" value="Peptidase_S49"/>
    <property type="match status" value="1"/>
</dbReference>
<proteinExistence type="inferred from homology"/>
<keyword evidence="5" id="KW-0812">Transmembrane</keyword>
<evidence type="ECO:0000256" key="2">
    <source>
        <dbReference type="ARBA" id="ARBA00022670"/>
    </source>
</evidence>